<evidence type="ECO:0000256" key="1">
    <source>
        <dbReference type="SAM" id="MobiDB-lite"/>
    </source>
</evidence>
<feature type="compositionally biased region" description="Polar residues" evidence="1">
    <location>
        <begin position="468"/>
        <end position="481"/>
    </location>
</feature>
<feature type="compositionally biased region" description="Low complexity" evidence="1">
    <location>
        <begin position="1202"/>
        <end position="1225"/>
    </location>
</feature>
<feature type="compositionally biased region" description="Low complexity" evidence="1">
    <location>
        <begin position="1079"/>
        <end position="1095"/>
    </location>
</feature>
<feature type="region of interest" description="Disordered" evidence="1">
    <location>
        <begin position="907"/>
        <end position="978"/>
    </location>
</feature>
<dbReference type="PANTHER" id="PTHR15087">
    <property type="entry name" value="PROTEIN NPAT"/>
    <property type="match status" value="1"/>
</dbReference>
<feature type="region of interest" description="Disordered" evidence="1">
    <location>
        <begin position="209"/>
        <end position="252"/>
    </location>
</feature>
<dbReference type="InterPro" id="IPR031442">
    <property type="entry name" value="NPAT_C"/>
</dbReference>
<evidence type="ECO:0000259" key="2">
    <source>
        <dbReference type="Pfam" id="PF15712"/>
    </source>
</evidence>
<dbReference type="GO" id="GO:0003712">
    <property type="term" value="F:transcription coregulator activity"/>
    <property type="evidence" value="ECO:0007669"/>
    <property type="project" value="TreeGrafter"/>
</dbReference>
<dbReference type="InterPro" id="IPR052850">
    <property type="entry name" value="NPAT_LisH"/>
</dbReference>
<feature type="region of interest" description="Disordered" evidence="1">
    <location>
        <begin position="629"/>
        <end position="654"/>
    </location>
</feature>
<feature type="domain" description="Protein NPAT C-terminal" evidence="2">
    <location>
        <begin position="1158"/>
        <end position="1419"/>
    </location>
</feature>
<dbReference type="Pfam" id="PF15712">
    <property type="entry name" value="NPAT_C"/>
    <property type="match status" value="2"/>
</dbReference>
<feature type="compositionally biased region" description="Polar residues" evidence="1">
    <location>
        <begin position="377"/>
        <end position="386"/>
    </location>
</feature>
<keyword evidence="4" id="KW-1185">Reference proteome</keyword>
<dbReference type="Proteomes" id="UP000824540">
    <property type="component" value="Unassembled WGS sequence"/>
</dbReference>
<feature type="compositionally biased region" description="Polar residues" evidence="1">
    <location>
        <begin position="1350"/>
        <end position="1360"/>
    </location>
</feature>
<feature type="compositionally biased region" description="Polar residues" evidence="1">
    <location>
        <begin position="1192"/>
        <end position="1201"/>
    </location>
</feature>
<feature type="compositionally biased region" description="Basic and acidic residues" evidence="1">
    <location>
        <begin position="1178"/>
        <end position="1189"/>
    </location>
</feature>
<dbReference type="EMBL" id="JAFBMS010000035">
    <property type="protein sequence ID" value="KAG9341421.1"/>
    <property type="molecule type" value="Genomic_DNA"/>
</dbReference>
<dbReference type="PANTHER" id="PTHR15087:SF14">
    <property type="entry name" value="PROTEIN NPAT"/>
    <property type="match status" value="1"/>
</dbReference>
<sequence length="1419" mass="149965">MLLPSDIARLVLGYLQQEGLRATTQAFILESPNLKEYAEHSTDDGAIPACVFSLFGKNLTTILNEYVAVKAKESCHDTQVPTMMTSLWKKLDFTLNQIKSMQNSPAVYQNQRFRTRNGIVNIRGQRALSSAARTPNTALLSIPSSSSQYDASPLATPQGMLGHSTPVCYSSLQTRPSPLCVSQPPIQDGSRLVINMSRDSPLQIVVPDRRINSGPLSPGRRKCDSPRRRGGGLCGPSGTGRAAAPSSGSIPEQQIETHQEGVSENFPVSSVSKEQMVIENAREKILNDKSLQEKLAENINKILASDVNPQSSKQVACSTVVPDQSIDEILGLQGEIHMSDDAIRDILEQTESDPAFQALFDLFDYGKNKDSEGESPCETSLSNTTPESDEADSSSHTGGPGTSQEEATSVVETSSRATRTRSTQDHKGKKTRKTAHTLSNASKNGPAPTPAPSRPTNELRMSKRASSHTRTGATETRASGSTDRRLSPMQSRSKVQGIAGKDVSPTVVLDVSNSIPPQQDSSMEVDEPVEALVSPLSPVQPLAARTDDQEGSLQTSKGSDRQNADFPAGDAVQVMDSVVPCAQKPNRTGQGLRLPEGQMTQVQTPEVLRTEGAVETPGAHLRLCSTPCQTVSPHGPGEPSIARPGPPHACPDGQKTQVPEAMALPAATPMLDNLPSPLKTPLKEPDPSKIVSLKIIVSDEPDDQSGDAALSQAVSSITGEKLPTIILSSPAKSPMKPPPTPGSSTITQEETVQAVCCLQGADLSSLAGKAGETPMEESIQLSLASELSQESGYIQLVPGGAPGNYFIVTEQSSVGQQSKVVVLPGCASLGQASPAPHMLATPPRPVISVAPDVSQTYSPGSTLFISSPTQPMLQGMMVPMSVVGQSSMGKFTVVQNQLLQVAAPAVKTPGKVKPKPKLAPKDQTDPGKTRASGTDKSMKVQESSFQQQPTAPKPQTGVRLGVPPHPTEAPVTASSGLPPVACSSPLSHRRVLCFDVSAENPAQARETPLPSEGPAPVPAAPVSAPSGQAAGSGKPRAVQPAILRGSRSLEGKTRPETVKCTDLRKPSEASKESERRTAEQSASSSSSSSEQGAAQPEVSKRRSESRRKSHQSEKKDEDGAPSVNLADPKHRTTSKPSGIPAKKQGLDERRGAERSDKGSKEARVERRSSSQQPLHVTANKENEVERGRAEQTLASTATQGEATSTAASSPASSATATGGSSRAPSMTSPLTKQAAEMLQDIQGQNPIATPTKRTGFGCPGLPLPRTPGSSRHPEEQPDCPRTPARQRLGKDSGEGTPRQLPPPATPEIPTCSPASEAGSENSINMAAHTLMILSRAAIARTGTPLKDSVRQQGATSSTTPKGGKKRKPAEPLPSPPAKKEPQQSGSASKKKAKKQKKMLDCFPDNLDVEKFLSSLHYDE</sequence>
<protein>
    <recommendedName>
        <fullName evidence="2">Protein NPAT C-terminal domain-containing protein</fullName>
    </recommendedName>
</protein>
<reference evidence="3" key="1">
    <citation type="thesis" date="2021" institute="BYU ScholarsArchive" country="Provo, UT, USA">
        <title>Applications of and Algorithms for Genome Assembly and Genomic Analyses with an Emphasis on Marine Teleosts.</title>
        <authorList>
            <person name="Pickett B.D."/>
        </authorList>
    </citation>
    <scope>NUCLEOTIDE SEQUENCE</scope>
    <source>
        <strain evidence="3">HI-2016</strain>
    </source>
</reference>
<name>A0A8T2NQP8_9TELE</name>
<feature type="compositionally biased region" description="Low complexity" evidence="1">
    <location>
        <begin position="1020"/>
        <end position="1033"/>
    </location>
</feature>
<feature type="compositionally biased region" description="Polar residues" evidence="1">
    <location>
        <begin position="394"/>
        <end position="406"/>
    </location>
</feature>
<evidence type="ECO:0000313" key="3">
    <source>
        <dbReference type="EMBL" id="KAG9341421.1"/>
    </source>
</evidence>
<feature type="region of interest" description="Disordered" evidence="1">
    <location>
        <begin position="1003"/>
        <end position="1322"/>
    </location>
</feature>
<organism evidence="3 4">
    <name type="scientific">Albula glossodonta</name>
    <name type="common">roundjaw bonefish</name>
    <dbReference type="NCBI Taxonomy" id="121402"/>
    <lineage>
        <taxon>Eukaryota</taxon>
        <taxon>Metazoa</taxon>
        <taxon>Chordata</taxon>
        <taxon>Craniata</taxon>
        <taxon>Vertebrata</taxon>
        <taxon>Euteleostomi</taxon>
        <taxon>Actinopterygii</taxon>
        <taxon>Neopterygii</taxon>
        <taxon>Teleostei</taxon>
        <taxon>Albuliformes</taxon>
        <taxon>Albulidae</taxon>
        <taxon>Albula</taxon>
    </lineage>
</organism>
<feature type="region of interest" description="Disordered" evidence="1">
    <location>
        <begin position="538"/>
        <end position="566"/>
    </location>
</feature>
<dbReference type="PROSITE" id="PS50896">
    <property type="entry name" value="LISH"/>
    <property type="match status" value="1"/>
</dbReference>
<feature type="compositionally biased region" description="Basic and acidic residues" evidence="1">
    <location>
        <begin position="1047"/>
        <end position="1078"/>
    </location>
</feature>
<feature type="compositionally biased region" description="Polar residues" evidence="1">
    <location>
        <begin position="1241"/>
        <end position="1252"/>
    </location>
</feature>
<feature type="domain" description="Protein NPAT C-terminal" evidence="2">
    <location>
        <begin position="712"/>
        <end position="1114"/>
    </location>
</feature>
<feature type="compositionally biased region" description="Low complexity" evidence="1">
    <location>
        <begin position="407"/>
        <end position="421"/>
    </location>
</feature>
<evidence type="ECO:0000313" key="4">
    <source>
        <dbReference type="Proteomes" id="UP000824540"/>
    </source>
</evidence>
<feature type="compositionally biased region" description="Basic and acidic residues" evidence="1">
    <location>
        <begin position="1144"/>
        <end position="1168"/>
    </location>
</feature>
<dbReference type="InterPro" id="IPR006594">
    <property type="entry name" value="LisH"/>
</dbReference>
<feature type="region of interest" description="Disordered" evidence="1">
    <location>
        <begin position="1343"/>
        <end position="1400"/>
    </location>
</feature>
<feature type="region of interest" description="Disordered" evidence="1">
    <location>
        <begin position="367"/>
        <end position="501"/>
    </location>
</feature>
<comment type="caution">
    <text evidence="3">The sequence shown here is derived from an EMBL/GenBank/DDBJ whole genome shotgun (WGS) entry which is preliminary data.</text>
</comment>
<gene>
    <name evidence="3" type="ORF">JZ751_019230</name>
</gene>
<proteinExistence type="predicted"/>
<feature type="compositionally biased region" description="Polar residues" evidence="1">
    <location>
        <begin position="931"/>
        <end position="950"/>
    </location>
</feature>
<dbReference type="OrthoDB" id="6287635at2759"/>
<feature type="compositionally biased region" description="Basic and acidic residues" evidence="1">
    <location>
        <begin position="919"/>
        <end position="928"/>
    </location>
</feature>
<dbReference type="GO" id="GO:0005634">
    <property type="term" value="C:nucleus"/>
    <property type="evidence" value="ECO:0007669"/>
    <property type="project" value="TreeGrafter"/>
</dbReference>
<accession>A0A8T2NQP8</accession>